<dbReference type="InterPro" id="IPR053714">
    <property type="entry name" value="Iso_Racemase_Enz_sf"/>
</dbReference>
<comment type="similarity">
    <text evidence="1">Belongs to the HyuE racemase family.</text>
</comment>
<evidence type="ECO:0000256" key="6">
    <source>
        <dbReference type="ARBA" id="ARBA00093234"/>
    </source>
</evidence>
<evidence type="ECO:0000256" key="1">
    <source>
        <dbReference type="ARBA" id="ARBA00038414"/>
    </source>
</evidence>
<evidence type="ECO:0000256" key="4">
    <source>
        <dbReference type="ARBA" id="ARBA00067972"/>
    </source>
</evidence>
<dbReference type="RefSeq" id="WP_101235542.1">
    <property type="nucleotide sequence ID" value="NZ_PISJ01000003.1"/>
</dbReference>
<dbReference type="EC" id="5.1.99.5" evidence="3"/>
<gene>
    <name evidence="7" type="ORF">CW311_02450</name>
</gene>
<evidence type="ECO:0000256" key="3">
    <source>
        <dbReference type="ARBA" id="ARBA00066406"/>
    </source>
</evidence>
<dbReference type="GO" id="GO:0047661">
    <property type="term" value="F:amino-acid racemase activity"/>
    <property type="evidence" value="ECO:0007669"/>
    <property type="project" value="InterPro"/>
</dbReference>
<dbReference type="PANTHER" id="PTHR28047:SF5">
    <property type="entry name" value="PROTEIN DCG1"/>
    <property type="match status" value="1"/>
</dbReference>
<dbReference type="GO" id="GO:0036348">
    <property type="term" value="F:hydantoin racemase activity"/>
    <property type="evidence" value="ECO:0007669"/>
    <property type="project" value="UniProtKB-EC"/>
</dbReference>
<protein>
    <recommendedName>
        <fullName evidence="4">Hydantoin racemase</fullName>
        <ecNumber evidence="3">5.1.99.5</ecNumber>
    </recommendedName>
</protein>
<evidence type="ECO:0000256" key="2">
    <source>
        <dbReference type="ARBA" id="ARBA00051635"/>
    </source>
</evidence>
<dbReference type="Gene3D" id="3.40.50.12500">
    <property type="match status" value="1"/>
</dbReference>
<comment type="catalytic activity">
    <reaction evidence="6">
        <text>D-5-isobutylhydantoin = L-5-isobutylhydantoin</text>
        <dbReference type="Rhea" id="RHEA:84231"/>
        <dbReference type="ChEBI" id="CHEBI:233609"/>
        <dbReference type="ChEBI" id="CHEBI:233610"/>
    </reaction>
</comment>
<evidence type="ECO:0000313" key="8">
    <source>
        <dbReference type="Proteomes" id="UP000233553"/>
    </source>
</evidence>
<reference evidence="7 8" key="1">
    <citation type="submission" date="2017-12" db="EMBL/GenBank/DDBJ databases">
        <title>Draft Genome sequences of multiple microbial strains isolated from spacecraft associated surfaces.</title>
        <authorList>
            <person name="Seuylemezian A."/>
            <person name="Vaishampayan P."/>
            <person name="Venkateswaran K."/>
        </authorList>
    </citation>
    <scope>NUCLEOTIDE SEQUENCE [LARGE SCALE GENOMIC DNA]</scope>
    <source>
        <strain evidence="7 8">2P01AA</strain>
    </source>
</reference>
<dbReference type="Pfam" id="PF01177">
    <property type="entry name" value="Asp_Glu_race"/>
    <property type="match status" value="1"/>
</dbReference>
<comment type="caution">
    <text evidence="7">The sequence shown here is derived from an EMBL/GenBank/DDBJ whole genome shotgun (WGS) entry which is preliminary data.</text>
</comment>
<dbReference type="InterPro" id="IPR015942">
    <property type="entry name" value="Asp/Glu/hydantoin_racemase"/>
</dbReference>
<dbReference type="FunFam" id="3.40.50.12500:FF:000001">
    <property type="entry name" value="Putative hydantoin racemase"/>
    <property type="match status" value="1"/>
</dbReference>
<name>A0A2N0WIS3_9GAMM</name>
<dbReference type="AlphaFoldDB" id="A0A2N0WIS3"/>
<dbReference type="PANTHER" id="PTHR28047">
    <property type="entry name" value="PROTEIN DCG1"/>
    <property type="match status" value="1"/>
</dbReference>
<comment type="catalytic activity">
    <reaction evidence="5">
        <text>D-5-benzylhydantoin = L-5-benzylhydantoin</text>
        <dbReference type="Rhea" id="RHEA:83991"/>
        <dbReference type="ChEBI" id="CHEBI:176864"/>
        <dbReference type="ChEBI" id="CHEBI:233540"/>
    </reaction>
</comment>
<dbReference type="EMBL" id="PISJ01000003">
    <property type="protein sequence ID" value="PKF36054.1"/>
    <property type="molecule type" value="Genomic_DNA"/>
</dbReference>
<evidence type="ECO:0000256" key="5">
    <source>
        <dbReference type="ARBA" id="ARBA00093199"/>
    </source>
</evidence>
<evidence type="ECO:0000313" key="7">
    <source>
        <dbReference type="EMBL" id="PKF36054.1"/>
    </source>
</evidence>
<sequence>MRNATRIQIINPNTCVEMTASIAEAARQVAAADTEIMAQSPEKGVLSIEGHYDEAMSAIGVLELIQQGKAQQVDGHIIACFGDPALHAARELAQAPVIGIAEAAFHMASLVATKFSIVTTLARTKIIAEHLLHQYGFERKCAQIRCIDLPVLALEHDKQAAYEKLLESCQQAKMHDGIGAIVLGCGGMAEMADQVSLELDIPIIDGVRAAVKLIESLHGLGIQTSKWGDYDYPLMKG</sequence>
<organism evidence="7 8">
    <name type="scientific">Acinetobacter proteolyticus</name>
    <dbReference type="NCBI Taxonomy" id="1776741"/>
    <lineage>
        <taxon>Bacteria</taxon>
        <taxon>Pseudomonadati</taxon>
        <taxon>Pseudomonadota</taxon>
        <taxon>Gammaproteobacteria</taxon>
        <taxon>Moraxellales</taxon>
        <taxon>Moraxellaceae</taxon>
        <taxon>Acinetobacter</taxon>
    </lineage>
</organism>
<comment type="catalytic activity">
    <reaction evidence="2">
        <text>a D-5-monosubstituted hydantoin = a L-5-monosubstituted hydantoin</text>
        <dbReference type="Rhea" id="RHEA:46624"/>
        <dbReference type="ChEBI" id="CHEBI:86339"/>
        <dbReference type="ChEBI" id="CHEBI:86340"/>
        <dbReference type="EC" id="5.1.99.5"/>
    </reaction>
</comment>
<dbReference type="InterPro" id="IPR052186">
    <property type="entry name" value="Hydantoin_racemase-like"/>
</dbReference>
<proteinExistence type="inferred from homology"/>
<dbReference type="Proteomes" id="UP000233553">
    <property type="component" value="Unassembled WGS sequence"/>
</dbReference>
<accession>A0A2N0WIS3</accession>